<comment type="caution">
    <text evidence="12">The sequence shown here is derived from an EMBL/GenBank/DDBJ whole genome shotgun (WGS) entry which is preliminary data.</text>
</comment>
<dbReference type="Gene3D" id="3.10.520.10">
    <property type="entry name" value="ApbE-like domains"/>
    <property type="match status" value="1"/>
</dbReference>
<evidence type="ECO:0000256" key="11">
    <source>
        <dbReference type="PIRSR" id="PIRSR006268-2"/>
    </source>
</evidence>
<dbReference type="PIRSF" id="PIRSF006268">
    <property type="entry name" value="ApbE"/>
    <property type="match status" value="1"/>
</dbReference>
<evidence type="ECO:0000256" key="7">
    <source>
        <dbReference type="ARBA" id="ARBA00022842"/>
    </source>
</evidence>
<dbReference type="AlphaFoldDB" id="A0A4U1C862"/>
<evidence type="ECO:0000256" key="8">
    <source>
        <dbReference type="ARBA" id="ARBA00031306"/>
    </source>
</evidence>
<keyword evidence="4 10" id="KW-0808">Transferase</keyword>
<dbReference type="EC" id="2.7.1.180" evidence="1 10"/>
<accession>A0A4U1C862</accession>
<organism evidence="12 13">
    <name type="scientific">Pedobacter cryotolerans</name>
    <dbReference type="NCBI Taxonomy" id="2571270"/>
    <lineage>
        <taxon>Bacteria</taxon>
        <taxon>Pseudomonadati</taxon>
        <taxon>Bacteroidota</taxon>
        <taxon>Sphingobacteriia</taxon>
        <taxon>Sphingobacteriales</taxon>
        <taxon>Sphingobacteriaceae</taxon>
        <taxon>Pedobacter</taxon>
    </lineage>
</organism>
<sequence>MLSNFNYSILLLTLFFISWTKNQPMREYKISGQAQGTTYAASYFATDSLVTKSQIDSILNVVDLSMSLYKPNSTISKFNAMPAGKIKVDPHMNIVLKKSFQINKETDGFFDITIQPLMRLWGFYRAQAQKNLPDTNKINALLKTSIGMNKIKLKRKSLSKQNRSIEIDLNGIAQGYAVDVVADFVASKGIKSYVFELGGEIRAKGPKPDGSQIKIGIEGPTTNEFENPDMKHIISFKQGAVTTSGSYRKYISFNGKNYGHIINPKTSYPINNGIISVTIFAEKAIDADGYDNALMLMPVQKAIKFVESKKNLEAYIIYKKTDGTVTDTLTAGFKQMIVK</sequence>
<dbReference type="InterPro" id="IPR003374">
    <property type="entry name" value="ApbE-like_sf"/>
</dbReference>
<proteinExistence type="inferred from homology"/>
<keyword evidence="13" id="KW-1185">Reference proteome</keyword>
<evidence type="ECO:0000256" key="9">
    <source>
        <dbReference type="ARBA" id="ARBA00048540"/>
    </source>
</evidence>
<keyword evidence="6 10" id="KW-0274">FAD</keyword>
<dbReference type="EMBL" id="SWBO01000003">
    <property type="protein sequence ID" value="TKC01788.1"/>
    <property type="molecule type" value="Genomic_DNA"/>
</dbReference>
<dbReference type="InterPro" id="IPR024932">
    <property type="entry name" value="ApbE"/>
</dbReference>
<evidence type="ECO:0000256" key="10">
    <source>
        <dbReference type="PIRNR" id="PIRNR006268"/>
    </source>
</evidence>
<protein>
    <recommendedName>
        <fullName evidence="2 10">FAD:protein FMN transferase</fullName>
        <ecNumber evidence="1 10">2.7.1.180</ecNumber>
    </recommendedName>
    <alternativeName>
        <fullName evidence="8 10">Flavin transferase</fullName>
    </alternativeName>
</protein>
<dbReference type="PANTHER" id="PTHR30040:SF2">
    <property type="entry name" value="FAD:PROTEIN FMN TRANSFERASE"/>
    <property type="match status" value="1"/>
</dbReference>
<keyword evidence="7 10" id="KW-0460">Magnesium</keyword>
<dbReference type="OrthoDB" id="9778595at2"/>
<dbReference type="Pfam" id="PF02424">
    <property type="entry name" value="ApbE"/>
    <property type="match status" value="1"/>
</dbReference>
<reference evidence="12 13" key="1">
    <citation type="submission" date="2019-04" db="EMBL/GenBank/DDBJ databases">
        <title>Pedobacter sp. AR-2-6 sp. nov., isolated from Arctic soil.</title>
        <authorList>
            <person name="Dahal R.H."/>
            <person name="Kim D.-U."/>
        </authorList>
    </citation>
    <scope>NUCLEOTIDE SEQUENCE [LARGE SCALE GENOMIC DNA]</scope>
    <source>
        <strain evidence="12 13">AR-2-6</strain>
    </source>
</reference>
<evidence type="ECO:0000256" key="5">
    <source>
        <dbReference type="ARBA" id="ARBA00022723"/>
    </source>
</evidence>
<keyword evidence="5 10" id="KW-0479">Metal-binding</keyword>
<evidence type="ECO:0000256" key="1">
    <source>
        <dbReference type="ARBA" id="ARBA00011955"/>
    </source>
</evidence>
<evidence type="ECO:0000313" key="12">
    <source>
        <dbReference type="EMBL" id="TKC01788.1"/>
    </source>
</evidence>
<evidence type="ECO:0000256" key="6">
    <source>
        <dbReference type="ARBA" id="ARBA00022827"/>
    </source>
</evidence>
<comment type="catalytic activity">
    <reaction evidence="9 10">
        <text>L-threonyl-[protein] + FAD = FMN-L-threonyl-[protein] + AMP + H(+)</text>
        <dbReference type="Rhea" id="RHEA:36847"/>
        <dbReference type="Rhea" id="RHEA-COMP:11060"/>
        <dbReference type="Rhea" id="RHEA-COMP:11061"/>
        <dbReference type="ChEBI" id="CHEBI:15378"/>
        <dbReference type="ChEBI" id="CHEBI:30013"/>
        <dbReference type="ChEBI" id="CHEBI:57692"/>
        <dbReference type="ChEBI" id="CHEBI:74257"/>
        <dbReference type="ChEBI" id="CHEBI:456215"/>
        <dbReference type="EC" id="2.7.1.180"/>
    </reaction>
</comment>
<name>A0A4U1C862_9SPHI</name>
<feature type="binding site" evidence="11">
    <location>
        <position position="288"/>
    </location>
    <ligand>
        <name>Mg(2+)</name>
        <dbReference type="ChEBI" id="CHEBI:18420"/>
    </ligand>
</feature>
<comment type="similarity">
    <text evidence="10">Belongs to the ApbE family.</text>
</comment>
<evidence type="ECO:0000256" key="3">
    <source>
        <dbReference type="ARBA" id="ARBA00022630"/>
    </source>
</evidence>
<gene>
    <name evidence="12" type="ORF">FA045_05925</name>
</gene>
<dbReference type="PANTHER" id="PTHR30040">
    <property type="entry name" value="THIAMINE BIOSYNTHESIS LIPOPROTEIN APBE"/>
    <property type="match status" value="1"/>
</dbReference>
<comment type="cofactor">
    <cofactor evidence="11">
        <name>Mg(2+)</name>
        <dbReference type="ChEBI" id="CHEBI:18420"/>
    </cofactor>
    <cofactor evidence="11">
        <name>Mn(2+)</name>
        <dbReference type="ChEBI" id="CHEBI:29035"/>
    </cofactor>
    <text evidence="11">Magnesium. Can also use manganese.</text>
</comment>
<evidence type="ECO:0000313" key="13">
    <source>
        <dbReference type="Proteomes" id="UP000310477"/>
    </source>
</evidence>
<dbReference type="GO" id="GO:0016740">
    <property type="term" value="F:transferase activity"/>
    <property type="evidence" value="ECO:0007669"/>
    <property type="project" value="UniProtKB-UniRule"/>
</dbReference>
<dbReference type="GO" id="GO:0046872">
    <property type="term" value="F:metal ion binding"/>
    <property type="evidence" value="ECO:0007669"/>
    <property type="project" value="UniProtKB-UniRule"/>
</dbReference>
<feature type="binding site" evidence="11">
    <location>
        <position position="171"/>
    </location>
    <ligand>
        <name>Mg(2+)</name>
        <dbReference type="ChEBI" id="CHEBI:18420"/>
    </ligand>
</feature>
<dbReference type="SUPFAM" id="SSF143631">
    <property type="entry name" value="ApbE-like"/>
    <property type="match status" value="1"/>
</dbReference>
<evidence type="ECO:0000256" key="2">
    <source>
        <dbReference type="ARBA" id="ARBA00016337"/>
    </source>
</evidence>
<keyword evidence="3 10" id="KW-0285">Flavoprotein</keyword>
<evidence type="ECO:0000256" key="4">
    <source>
        <dbReference type="ARBA" id="ARBA00022679"/>
    </source>
</evidence>
<dbReference type="Proteomes" id="UP000310477">
    <property type="component" value="Unassembled WGS sequence"/>
</dbReference>